<protein>
    <submittedName>
        <fullName evidence="2">Uncharacterized protein</fullName>
    </submittedName>
</protein>
<keyword evidence="1" id="KW-0472">Membrane</keyword>
<feature type="transmembrane region" description="Helical" evidence="1">
    <location>
        <begin position="43"/>
        <end position="60"/>
    </location>
</feature>
<dbReference type="AlphaFoldDB" id="A0A6S6UJP0"/>
<evidence type="ECO:0000256" key="1">
    <source>
        <dbReference type="SAM" id="Phobius"/>
    </source>
</evidence>
<gene>
    <name evidence="2" type="ORF">HELGO_WM26077</name>
</gene>
<feature type="transmembrane region" description="Helical" evidence="1">
    <location>
        <begin position="20"/>
        <end position="37"/>
    </location>
</feature>
<proteinExistence type="predicted"/>
<keyword evidence="1" id="KW-0812">Transmembrane</keyword>
<feature type="transmembrane region" description="Helical" evidence="1">
    <location>
        <begin position="67"/>
        <end position="87"/>
    </location>
</feature>
<accession>A0A6S6UJP0</accession>
<organism evidence="2">
    <name type="scientific">uncultured Thiotrichaceae bacterium</name>
    <dbReference type="NCBI Taxonomy" id="298394"/>
    <lineage>
        <taxon>Bacteria</taxon>
        <taxon>Pseudomonadati</taxon>
        <taxon>Pseudomonadota</taxon>
        <taxon>Gammaproteobacteria</taxon>
        <taxon>Thiotrichales</taxon>
        <taxon>Thiotrichaceae</taxon>
        <taxon>environmental samples</taxon>
    </lineage>
</organism>
<name>A0A6S6UJP0_9GAMM</name>
<feature type="transmembrane region" description="Helical" evidence="1">
    <location>
        <begin position="93"/>
        <end position="115"/>
    </location>
</feature>
<keyword evidence="1" id="KW-1133">Transmembrane helix</keyword>
<evidence type="ECO:0000313" key="2">
    <source>
        <dbReference type="EMBL" id="CAA6830614.1"/>
    </source>
</evidence>
<sequence length="131" mass="14820">MFNAKKVTQQGFSTIRNAPYYLALALCNAIALSFFFVPTLSSVLGTMGVGFAMALFLYYYWQSASPLLFFVGLLLMLQMHNVLGYDLVEKPNLWFSIIHSLAVLFSALFIPLVLFKKNYVNMLNEKAARTQ</sequence>
<reference evidence="2" key="1">
    <citation type="submission" date="2020-01" db="EMBL/GenBank/DDBJ databases">
        <authorList>
            <person name="Meier V. D."/>
            <person name="Meier V D."/>
        </authorList>
    </citation>
    <scope>NUCLEOTIDE SEQUENCE</scope>
    <source>
        <strain evidence="2">HLG_WM_MAG_09</strain>
    </source>
</reference>
<dbReference type="EMBL" id="CACVAT010000605">
    <property type="protein sequence ID" value="CAA6830614.1"/>
    <property type="molecule type" value="Genomic_DNA"/>
</dbReference>